<dbReference type="GO" id="GO:0003700">
    <property type="term" value="F:DNA-binding transcription factor activity"/>
    <property type="evidence" value="ECO:0007669"/>
    <property type="project" value="InterPro"/>
</dbReference>
<reference evidence="3" key="3">
    <citation type="submission" date="2025-09" db="UniProtKB">
        <authorList>
            <consortium name="Ensembl"/>
        </authorList>
    </citation>
    <scope>IDENTIFICATION</scope>
    <source>
        <strain evidence="3">Thorbecke</strain>
    </source>
</reference>
<dbReference type="AlphaFoldDB" id="A0A5F9D2L0"/>
<dbReference type="SMR" id="A0A5F9D2L0"/>
<name>A0A5F9D2L0_RABIT</name>
<evidence type="ECO:0000313" key="3">
    <source>
        <dbReference type="Ensembl" id="ENSOCUP00000040401.1"/>
    </source>
</evidence>
<dbReference type="EMBL" id="AAGW02059151">
    <property type="status" value="NOT_ANNOTATED_CDS"/>
    <property type="molecule type" value="Genomic_DNA"/>
</dbReference>
<keyword evidence="4" id="KW-1185">Reference proteome</keyword>
<evidence type="ECO:0000259" key="2">
    <source>
        <dbReference type="SMART" id="SM00964"/>
    </source>
</evidence>
<dbReference type="InterPro" id="IPR001217">
    <property type="entry name" value="STAT"/>
</dbReference>
<dbReference type="SUPFAM" id="SSF48092">
    <property type="entry name" value="Transcription factor STAT-4 N-domain"/>
    <property type="match status" value="1"/>
</dbReference>
<keyword evidence="1" id="KW-0727">SH2 domain</keyword>
<feature type="domain" description="STAT transcription factor protein interaction" evidence="2">
    <location>
        <begin position="2"/>
        <end position="125"/>
    </location>
</feature>
<proteinExistence type="predicted"/>
<dbReference type="GeneTree" id="ENSGT01050000244905"/>
<sequence length="205" mass="23894">MAQWEMLQDLDGPYQDLLHQLYSHSLLPVDIRQHLAAWIEDQNWREAVLGNDDSKATMLFFHFLEQVNFECGRCSQDPECLLLQHNLRKFYRDLQAFPRGPTQLAEMMFNLLLEEEKILNQAQRAQMEPGQPALGAPVESQQHDIESRLLDLKAMMEKLVKSISQLADLQDVFRFRYNTQAQGREHQMGENRRGKLQGVKVNLDS</sequence>
<dbReference type="FunFam" id="1.10.532.10:FF:000003">
    <property type="entry name" value="Signal transducer and activator of transcription"/>
    <property type="match status" value="1"/>
</dbReference>
<dbReference type="SMART" id="SM00964">
    <property type="entry name" value="STAT_int"/>
    <property type="match status" value="1"/>
</dbReference>
<dbReference type="STRING" id="9986.ENSOCUP00000040401"/>
<organism evidence="3 4">
    <name type="scientific">Oryctolagus cuniculus</name>
    <name type="common">Rabbit</name>
    <dbReference type="NCBI Taxonomy" id="9986"/>
    <lineage>
        <taxon>Eukaryota</taxon>
        <taxon>Metazoa</taxon>
        <taxon>Chordata</taxon>
        <taxon>Craniata</taxon>
        <taxon>Vertebrata</taxon>
        <taxon>Euteleostomi</taxon>
        <taxon>Mammalia</taxon>
        <taxon>Eutheria</taxon>
        <taxon>Euarchontoglires</taxon>
        <taxon>Glires</taxon>
        <taxon>Lagomorpha</taxon>
        <taxon>Leporidae</taxon>
        <taxon>Oryctolagus</taxon>
    </lineage>
</organism>
<dbReference type="InParanoid" id="A0A5F9D2L0"/>
<dbReference type="Proteomes" id="UP000001811">
    <property type="component" value="Chromosome 4"/>
</dbReference>
<reference evidence="3 4" key="1">
    <citation type="journal article" date="2011" name="Nature">
        <title>A high-resolution map of human evolutionary constraint using 29 mammals.</title>
        <authorList>
            <person name="Lindblad-Toh K."/>
            <person name="Garber M."/>
            <person name="Zuk O."/>
            <person name="Lin M.F."/>
            <person name="Parker B.J."/>
            <person name="Washietl S."/>
            <person name="Kheradpour P."/>
            <person name="Ernst J."/>
            <person name="Jordan G."/>
            <person name="Mauceli E."/>
            <person name="Ward L.D."/>
            <person name="Lowe C.B."/>
            <person name="Holloway A.K."/>
            <person name="Clamp M."/>
            <person name="Gnerre S."/>
            <person name="Alfoldi J."/>
            <person name="Beal K."/>
            <person name="Chang J."/>
            <person name="Clawson H."/>
            <person name="Cuff J."/>
            <person name="Di Palma F."/>
            <person name="Fitzgerald S."/>
            <person name="Flicek P."/>
            <person name="Guttman M."/>
            <person name="Hubisz M.J."/>
            <person name="Jaffe D.B."/>
            <person name="Jungreis I."/>
            <person name="Kent W.J."/>
            <person name="Kostka D."/>
            <person name="Lara M."/>
            <person name="Martins A.L."/>
            <person name="Massingham T."/>
            <person name="Moltke I."/>
            <person name="Raney B.J."/>
            <person name="Rasmussen M.D."/>
            <person name="Robinson J."/>
            <person name="Stark A."/>
            <person name="Vilella A.J."/>
            <person name="Wen J."/>
            <person name="Xie X."/>
            <person name="Zody M.C."/>
            <person name="Baldwin J."/>
            <person name="Bloom T."/>
            <person name="Chin C.W."/>
            <person name="Heiman D."/>
            <person name="Nicol R."/>
            <person name="Nusbaum C."/>
            <person name="Young S."/>
            <person name="Wilkinson J."/>
            <person name="Worley K.C."/>
            <person name="Kovar C.L."/>
            <person name="Muzny D.M."/>
            <person name="Gibbs R.A."/>
            <person name="Cree A."/>
            <person name="Dihn H.H."/>
            <person name="Fowler G."/>
            <person name="Jhangiani S."/>
            <person name="Joshi V."/>
            <person name="Lee S."/>
            <person name="Lewis L.R."/>
            <person name="Nazareth L.V."/>
            <person name="Okwuonu G."/>
            <person name="Santibanez J."/>
            <person name="Warren W.C."/>
            <person name="Mardis E.R."/>
            <person name="Weinstock G.M."/>
            <person name="Wilson R.K."/>
            <person name="Delehaunty K."/>
            <person name="Dooling D."/>
            <person name="Fronik C."/>
            <person name="Fulton L."/>
            <person name="Fulton B."/>
            <person name="Graves T."/>
            <person name="Minx P."/>
            <person name="Sodergren E."/>
            <person name="Birney E."/>
            <person name="Margulies E.H."/>
            <person name="Herrero J."/>
            <person name="Green E.D."/>
            <person name="Haussler D."/>
            <person name="Siepel A."/>
            <person name="Goldman N."/>
            <person name="Pollard K.S."/>
            <person name="Pedersen J.S."/>
            <person name="Lander E.S."/>
            <person name="Kellis M."/>
        </authorList>
    </citation>
    <scope>NUCLEOTIDE SEQUENCE [LARGE SCALE GENOMIC DNA]</scope>
    <source>
        <strain evidence="3 4">Thorbecke inbred</strain>
    </source>
</reference>
<evidence type="ECO:0000256" key="1">
    <source>
        <dbReference type="ARBA" id="ARBA00022999"/>
    </source>
</evidence>
<accession>A0A5F9D2L0</accession>
<dbReference type="SUPFAM" id="SSF47655">
    <property type="entry name" value="STAT"/>
    <property type="match status" value="1"/>
</dbReference>
<dbReference type="Gene3D" id="1.10.532.10">
    <property type="entry name" value="STAT transcription factor, N-terminal domain"/>
    <property type="match status" value="1"/>
</dbReference>
<dbReference type="Ensembl" id="ENSOCUT00000063904.1">
    <property type="protein sequence ID" value="ENSOCUP00000040401.1"/>
    <property type="gene ID" value="ENSOCUG00000030349.1"/>
</dbReference>
<dbReference type="Bgee" id="ENSOCUG00000030349">
    <property type="expression patterns" value="Expressed in liver and 17 other cell types or tissues"/>
</dbReference>
<dbReference type="InterPro" id="IPR015988">
    <property type="entry name" value="STAT_TF_CC"/>
</dbReference>
<dbReference type="InterPro" id="IPR036535">
    <property type="entry name" value="STAT_N_sf"/>
</dbReference>
<protein>
    <recommendedName>
        <fullName evidence="2">STAT transcription factor protein interaction domain-containing protein</fullName>
    </recommendedName>
</protein>
<evidence type="ECO:0000313" key="4">
    <source>
        <dbReference type="Proteomes" id="UP000001811"/>
    </source>
</evidence>
<dbReference type="InterPro" id="IPR013799">
    <property type="entry name" value="STAT_TF_prot_interaction"/>
</dbReference>
<dbReference type="Pfam" id="PF02865">
    <property type="entry name" value="STAT_int"/>
    <property type="match status" value="1"/>
</dbReference>
<reference evidence="3" key="2">
    <citation type="submission" date="2025-08" db="UniProtKB">
        <authorList>
            <consortium name="Ensembl"/>
        </authorList>
    </citation>
    <scope>IDENTIFICATION</scope>
    <source>
        <strain evidence="3">Thorbecke</strain>
    </source>
</reference>
<dbReference type="GO" id="GO:0007165">
    <property type="term" value="P:signal transduction"/>
    <property type="evidence" value="ECO:0007669"/>
    <property type="project" value="InterPro"/>
</dbReference>
<dbReference type="PANTHER" id="PTHR11801">
    <property type="entry name" value="SIGNAL TRANSDUCER AND ACTIVATOR OF TRANSCRIPTION"/>
    <property type="match status" value="1"/>
</dbReference>